<gene>
    <name evidence="2" type="ORF">N783_10110</name>
</gene>
<reference evidence="2 3" key="1">
    <citation type="submission" date="2013-08" db="EMBL/GenBank/DDBJ databases">
        <authorList>
            <person name="Huang J."/>
            <person name="Wang G."/>
        </authorList>
    </citation>
    <scope>NUCLEOTIDE SEQUENCE [LARGE SCALE GENOMIC DNA]</scope>
    <source>
        <strain evidence="2 3">BH030004</strain>
    </source>
</reference>
<organism evidence="2 3">
    <name type="scientific">Pontibacillus marinus BH030004 = DSM 16465</name>
    <dbReference type="NCBI Taxonomy" id="1385511"/>
    <lineage>
        <taxon>Bacteria</taxon>
        <taxon>Bacillati</taxon>
        <taxon>Bacillota</taxon>
        <taxon>Bacilli</taxon>
        <taxon>Bacillales</taxon>
        <taxon>Bacillaceae</taxon>
        <taxon>Pontibacillus</taxon>
    </lineage>
</organism>
<dbReference type="EMBL" id="AVPF01000025">
    <property type="protein sequence ID" value="KGX87278.1"/>
    <property type="molecule type" value="Genomic_DNA"/>
</dbReference>
<dbReference type="STRING" id="1385511.GCA_000425225_00360"/>
<accession>A0A0A5G7X6</accession>
<dbReference type="InterPro" id="IPR032820">
    <property type="entry name" value="ATPase_put"/>
</dbReference>
<evidence type="ECO:0000313" key="3">
    <source>
        <dbReference type="Proteomes" id="UP000030403"/>
    </source>
</evidence>
<protein>
    <submittedName>
        <fullName evidence="2">Membrane protein</fullName>
    </submittedName>
</protein>
<comment type="caution">
    <text evidence="2">The sequence shown here is derived from an EMBL/GenBank/DDBJ whole genome shotgun (WGS) entry which is preliminary data.</text>
</comment>
<evidence type="ECO:0000256" key="1">
    <source>
        <dbReference type="SAM" id="Phobius"/>
    </source>
</evidence>
<keyword evidence="3" id="KW-1185">Reference proteome</keyword>
<name>A0A0A5G7X6_9BACI</name>
<evidence type="ECO:0000313" key="2">
    <source>
        <dbReference type="EMBL" id="KGX87278.1"/>
    </source>
</evidence>
<dbReference type="AlphaFoldDB" id="A0A0A5G7X6"/>
<keyword evidence="1" id="KW-0472">Membrane</keyword>
<feature type="transmembrane region" description="Helical" evidence="1">
    <location>
        <begin position="12"/>
        <end position="33"/>
    </location>
</feature>
<dbReference type="Pfam" id="PF09527">
    <property type="entry name" value="ATPase_gene1"/>
    <property type="match status" value="1"/>
</dbReference>
<dbReference type="RefSeq" id="WP_027447845.1">
    <property type="nucleotide sequence ID" value="NZ_AVPF01000025.1"/>
</dbReference>
<proteinExistence type="predicted"/>
<dbReference type="eggNOG" id="COG5336">
    <property type="taxonomic scope" value="Bacteria"/>
</dbReference>
<dbReference type="Proteomes" id="UP000030403">
    <property type="component" value="Unassembled WGS sequence"/>
</dbReference>
<keyword evidence="1" id="KW-1133">Transmembrane helix</keyword>
<feature type="transmembrane region" description="Helical" evidence="1">
    <location>
        <begin position="45"/>
        <end position="66"/>
    </location>
</feature>
<keyword evidence="1" id="KW-0812">Transmembrane</keyword>
<sequence length="75" mass="8119">MSSNQNNPFKAMALTSGILSQLAGCTLVGIFFGRWLDNQFTTTPLFLILGLFLGLAAGTYGTILLVRKYTGEDQT</sequence>